<evidence type="ECO:0000313" key="11">
    <source>
        <dbReference type="Proteomes" id="UP000271925"/>
    </source>
</evidence>
<keyword evidence="11" id="KW-1185">Reference proteome</keyword>
<evidence type="ECO:0000256" key="2">
    <source>
        <dbReference type="ARBA" id="ARBA00022676"/>
    </source>
</evidence>
<dbReference type="EMBL" id="RQJO01000015">
    <property type="protein sequence ID" value="RRA99209.1"/>
    <property type="molecule type" value="Genomic_DNA"/>
</dbReference>
<sequence>MAFYADPIGDWSPECADSQKPLLSTSSAAHHPPVSIIVCAWNELGNLQTLLPLLNEQVYPTFEILIMDDRSSDGSRAFLEQAVEQFEHVRFIRIDREHDHVTPKKYALTTGIRNATHDIILLTDADCQPVGECWLAGMVAHLADSQKQIVLGFGPYERRRDHGWINRLIRYETLFTAVQYFSMALAGRPYMGVGRNLMYRRKLFLDNKGFYSHIRVLGGDDDLFINEVATARNVAISAHPATFTYSKPKETFAEWWHQKRRHLSVGKYYKTRNKIWLGLLSMSHVLTWLTGPVVVLITTIRLINAGLPVLMNQPDGQFLLAVTGLFLFRLLAFWVIVGRISHRLGHTVNWITIPALDLVMGVYYAIMGVITLKPRSKNRRMTWK</sequence>
<evidence type="ECO:0000256" key="5">
    <source>
        <dbReference type="ARBA" id="ARBA00022985"/>
    </source>
</evidence>
<feature type="transmembrane region" description="Helical" evidence="8">
    <location>
        <begin position="318"/>
        <end position="337"/>
    </location>
</feature>
<name>A0A3P1BDM4_9BACT</name>
<evidence type="ECO:0000256" key="3">
    <source>
        <dbReference type="ARBA" id="ARBA00022679"/>
    </source>
</evidence>
<dbReference type="Gene3D" id="3.90.550.10">
    <property type="entry name" value="Spore Coat Polysaccharide Biosynthesis Protein SpsA, Chain A"/>
    <property type="match status" value="1"/>
</dbReference>
<dbReference type="InterPro" id="IPR001173">
    <property type="entry name" value="Glyco_trans_2-like"/>
</dbReference>
<evidence type="ECO:0000256" key="4">
    <source>
        <dbReference type="ARBA" id="ARBA00022692"/>
    </source>
</evidence>
<evidence type="ECO:0000313" key="10">
    <source>
        <dbReference type="EMBL" id="RRA99209.1"/>
    </source>
</evidence>
<comment type="caution">
    <text evidence="10">The sequence shown here is derived from an EMBL/GenBank/DDBJ whole genome shotgun (WGS) entry which is preliminary data.</text>
</comment>
<proteinExistence type="predicted"/>
<dbReference type="AlphaFoldDB" id="A0A3P1BDM4"/>
<keyword evidence="7 8" id="KW-0472">Membrane</keyword>
<feature type="domain" description="Glycosyltransferase 2-like" evidence="9">
    <location>
        <begin position="35"/>
        <end position="204"/>
    </location>
</feature>
<dbReference type="RefSeq" id="WP_124879123.1">
    <property type="nucleotide sequence ID" value="NZ_RQJO01000015.1"/>
</dbReference>
<feature type="transmembrane region" description="Helical" evidence="8">
    <location>
        <begin position="275"/>
        <end position="297"/>
    </location>
</feature>
<evidence type="ECO:0000256" key="7">
    <source>
        <dbReference type="ARBA" id="ARBA00023136"/>
    </source>
</evidence>
<keyword evidence="5" id="KW-0448">Lipopolysaccharide biosynthesis</keyword>
<dbReference type="PANTHER" id="PTHR48090:SF3">
    <property type="entry name" value="UNDECAPRENYL-PHOSPHATE 4-DEOXY-4-FORMAMIDO-L-ARABINOSE TRANSFERASE"/>
    <property type="match status" value="1"/>
</dbReference>
<keyword evidence="3 10" id="KW-0808">Transferase</keyword>
<reference evidence="10 11" key="1">
    <citation type="submission" date="2018-11" db="EMBL/GenBank/DDBJ databases">
        <authorList>
            <person name="Zhou Z."/>
            <person name="Wang G."/>
        </authorList>
    </citation>
    <scope>NUCLEOTIDE SEQUENCE [LARGE SCALE GENOMIC DNA]</scope>
    <source>
        <strain evidence="10 11">KCTC52004</strain>
    </source>
</reference>
<keyword evidence="1" id="KW-1003">Cell membrane</keyword>
<dbReference type="GO" id="GO:0016757">
    <property type="term" value="F:glycosyltransferase activity"/>
    <property type="evidence" value="ECO:0007669"/>
    <property type="project" value="UniProtKB-KW"/>
</dbReference>
<keyword evidence="6 8" id="KW-1133">Transmembrane helix</keyword>
<feature type="transmembrane region" description="Helical" evidence="8">
    <location>
        <begin position="349"/>
        <end position="372"/>
    </location>
</feature>
<dbReference type="InterPro" id="IPR050256">
    <property type="entry name" value="Glycosyltransferase_2"/>
</dbReference>
<evidence type="ECO:0000256" key="6">
    <source>
        <dbReference type="ARBA" id="ARBA00022989"/>
    </source>
</evidence>
<dbReference type="OrthoDB" id="9800276at2"/>
<keyword evidence="4 8" id="KW-0812">Transmembrane</keyword>
<gene>
    <name evidence="10" type="ORF">EHT25_30050</name>
</gene>
<dbReference type="Pfam" id="PF00535">
    <property type="entry name" value="Glycos_transf_2"/>
    <property type="match status" value="1"/>
</dbReference>
<accession>A0A3P1BDM4</accession>
<evidence type="ECO:0000256" key="8">
    <source>
        <dbReference type="SAM" id="Phobius"/>
    </source>
</evidence>
<protein>
    <submittedName>
        <fullName evidence="10">Glycosyltransferase</fullName>
    </submittedName>
</protein>
<dbReference type="Proteomes" id="UP000271925">
    <property type="component" value="Unassembled WGS sequence"/>
</dbReference>
<keyword evidence="2" id="KW-0328">Glycosyltransferase</keyword>
<dbReference type="GO" id="GO:0009103">
    <property type="term" value="P:lipopolysaccharide biosynthetic process"/>
    <property type="evidence" value="ECO:0007669"/>
    <property type="project" value="UniProtKB-KW"/>
</dbReference>
<evidence type="ECO:0000256" key="1">
    <source>
        <dbReference type="ARBA" id="ARBA00022475"/>
    </source>
</evidence>
<dbReference type="PANTHER" id="PTHR48090">
    <property type="entry name" value="UNDECAPRENYL-PHOSPHATE 4-DEOXY-4-FORMAMIDO-L-ARABINOSE TRANSFERASE-RELATED"/>
    <property type="match status" value="1"/>
</dbReference>
<dbReference type="InterPro" id="IPR029044">
    <property type="entry name" value="Nucleotide-diphossugar_trans"/>
</dbReference>
<organism evidence="10 11">
    <name type="scientific">Larkinella rosea</name>
    <dbReference type="NCBI Taxonomy" id="2025312"/>
    <lineage>
        <taxon>Bacteria</taxon>
        <taxon>Pseudomonadati</taxon>
        <taxon>Bacteroidota</taxon>
        <taxon>Cytophagia</taxon>
        <taxon>Cytophagales</taxon>
        <taxon>Spirosomataceae</taxon>
        <taxon>Larkinella</taxon>
    </lineage>
</organism>
<evidence type="ECO:0000259" key="9">
    <source>
        <dbReference type="Pfam" id="PF00535"/>
    </source>
</evidence>
<dbReference type="GO" id="GO:0005886">
    <property type="term" value="C:plasma membrane"/>
    <property type="evidence" value="ECO:0007669"/>
    <property type="project" value="TreeGrafter"/>
</dbReference>
<dbReference type="SUPFAM" id="SSF53448">
    <property type="entry name" value="Nucleotide-diphospho-sugar transferases"/>
    <property type="match status" value="1"/>
</dbReference>